<sequence length="60" mass="6278">MGKIKSGQPAPKSGQYEIIGPRGGHTGQEVTLPKGHTAPPTPKPGQSYNIVDPTKNKSGR</sequence>
<gene>
    <name evidence="2" type="ORF">Clopa_2541</name>
</gene>
<accession>R4K6T0</accession>
<name>R4K6T0_CLOPA</name>
<reference evidence="2 3" key="1">
    <citation type="submission" date="2012-01" db="EMBL/GenBank/DDBJ databases">
        <title>Complete sequence of chromosome of Clostridium pasteurianum BC1.</title>
        <authorList>
            <consortium name="US DOE Joint Genome Institute"/>
            <person name="Lucas S."/>
            <person name="Han J."/>
            <person name="Lapidus A."/>
            <person name="Cheng J.-F."/>
            <person name="Goodwin L."/>
            <person name="Pitluck S."/>
            <person name="Peters L."/>
            <person name="Mikhailova N."/>
            <person name="Teshima H."/>
            <person name="Detter J.C."/>
            <person name="Han C."/>
            <person name="Tapia R."/>
            <person name="Land M."/>
            <person name="Hauser L."/>
            <person name="Kyrpides N."/>
            <person name="Ivanova N."/>
            <person name="Pagani I."/>
            <person name="Dunn J."/>
            <person name="Taghavi S."/>
            <person name="Francis A."/>
            <person name="van der Lelie D."/>
            <person name="Woyke T."/>
        </authorList>
    </citation>
    <scope>NUCLEOTIDE SEQUENCE [LARGE SCALE GENOMIC DNA]</scope>
    <source>
        <strain evidence="2 3">BC1</strain>
    </source>
</reference>
<dbReference type="EMBL" id="CP003261">
    <property type="protein sequence ID" value="AGK97401.1"/>
    <property type="molecule type" value="Genomic_DNA"/>
</dbReference>
<dbReference type="Proteomes" id="UP000013523">
    <property type="component" value="Chromosome"/>
</dbReference>
<evidence type="ECO:0000313" key="3">
    <source>
        <dbReference type="Proteomes" id="UP000013523"/>
    </source>
</evidence>
<dbReference type="OrthoDB" id="2629154at2"/>
<evidence type="ECO:0008006" key="4">
    <source>
        <dbReference type="Google" id="ProtNLM"/>
    </source>
</evidence>
<feature type="region of interest" description="Disordered" evidence="1">
    <location>
        <begin position="1"/>
        <end position="60"/>
    </location>
</feature>
<dbReference type="RefSeq" id="WP_015615701.1">
    <property type="nucleotide sequence ID" value="NC_021182.1"/>
</dbReference>
<evidence type="ECO:0000256" key="1">
    <source>
        <dbReference type="SAM" id="MobiDB-lite"/>
    </source>
</evidence>
<dbReference type="AlphaFoldDB" id="R4K6T0"/>
<proteinExistence type="predicted"/>
<dbReference type="KEGG" id="cpas:Clopa_2541"/>
<organism evidence="2 3">
    <name type="scientific">Clostridium pasteurianum BC1</name>
    <dbReference type="NCBI Taxonomy" id="86416"/>
    <lineage>
        <taxon>Bacteria</taxon>
        <taxon>Bacillati</taxon>
        <taxon>Bacillota</taxon>
        <taxon>Clostridia</taxon>
        <taxon>Eubacteriales</taxon>
        <taxon>Clostridiaceae</taxon>
        <taxon>Clostridium</taxon>
    </lineage>
</organism>
<dbReference type="HOGENOM" id="CLU_191991_1_0_9"/>
<evidence type="ECO:0000313" key="2">
    <source>
        <dbReference type="EMBL" id="AGK97401.1"/>
    </source>
</evidence>
<dbReference type="STRING" id="86416.Clopa_2541"/>
<keyword evidence="3" id="KW-1185">Reference proteome</keyword>
<dbReference type="eggNOG" id="ENOG5033EEN">
    <property type="taxonomic scope" value="Bacteria"/>
</dbReference>
<protein>
    <recommendedName>
        <fullName evidence="4">YjzC-like protein</fullName>
    </recommendedName>
</protein>
<dbReference type="PATRIC" id="fig|86416.3.peg.2525"/>